<keyword evidence="3" id="KW-1185">Reference proteome</keyword>
<evidence type="ECO:0000256" key="1">
    <source>
        <dbReference type="SAM" id="MobiDB-lite"/>
    </source>
</evidence>
<name>A0A814B515_9BILA</name>
<dbReference type="EMBL" id="CAJNOC010002267">
    <property type="protein sequence ID" value="CAF0922859.1"/>
    <property type="molecule type" value="Genomic_DNA"/>
</dbReference>
<feature type="region of interest" description="Disordered" evidence="1">
    <location>
        <begin position="1"/>
        <end position="42"/>
    </location>
</feature>
<dbReference type="OrthoDB" id="6150133at2759"/>
<evidence type="ECO:0000313" key="2">
    <source>
        <dbReference type="EMBL" id="CAF0922859.1"/>
    </source>
</evidence>
<evidence type="ECO:0000313" key="3">
    <source>
        <dbReference type="Proteomes" id="UP000663879"/>
    </source>
</evidence>
<protein>
    <submittedName>
        <fullName evidence="2">Uncharacterized protein</fullName>
    </submittedName>
</protein>
<sequence>MEKLDESELEELGDEVSEMNTFRKRSKRADSTSSNEDDDEIDKLKPRVERFLSIAEIPPDILLLQQKLEIQARKNSKTNKEDLKKSNKINNKSNKNIHHYHNGSSLSRAERAKIIKDIIKNFDLEKYISDFNEKDVIEVKLDKNKPENRAVRERMVKLMKSDVIRINDINFMRELSDRIQESYQNEQKKVLKELEEKEIKRQRNLIARGLLDEPYDF</sequence>
<proteinExistence type="predicted"/>
<reference evidence="2" key="1">
    <citation type="submission" date="2021-02" db="EMBL/GenBank/DDBJ databases">
        <authorList>
            <person name="Nowell W R."/>
        </authorList>
    </citation>
    <scope>NUCLEOTIDE SEQUENCE</scope>
    <source>
        <strain evidence="2">Ploen Becks lab</strain>
    </source>
</reference>
<comment type="caution">
    <text evidence="2">The sequence shown here is derived from an EMBL/GenBank/DDBJ whole genome shotgun (WGS) entry which is preliminary data.</text>
</comment>
<feature type="compositionally biased region" description="Acidic residues" evidence="1">
    <location>
        <begin position="7"/>
        <end position="17"/>
    </location>
</feature>
<dbReference type="AlphaFoldDB" id="A0A814B515"/>
<organism evidence="2 3">
    <name type="scientific">Brachionus calyciflorus</name>
    <dbReference type="NCBI Taxonomy" id="104777"/>
    <lineage>
        <taxon>Eukaryota</taxon>
        <taxon>Metazoa</taxon>
        <taxon>Spiralia</taxon>
        <taxon>Gnathifera</taxon>
        <taxon>Rotifera</taxon>
        <taxon>Eurotatoria</taxon>
        <taxon>Monogononta</taxon>
        <taxon>Pseudotrocha</taxon>
        <taxon>Ploima</taxon>
        <taxon>Brachionidae</taxon>
        <taxon>Brachionus</taxon>
    </lineage>
</organism>
<feature type="region of interest" description="Disordered" evidence="1">
    <location>
        <begin position="75"/>
        <end position="104"/>
    </location>
</feature>
<gene>
    <name evidence="2" type="ORF">OXX778_LOCUS12479</name>
</gene>
<dbReference type="Proteomes" id="UP000663879">
    <property type="component" value="Unassembled WGS sequence"/>
</dbReference>
<accession>A0A814B515</accession>